<comment type="similarity">
    <text evidence="2">Belongs to the bHLH protein family.</text>
</comment>
<dbReference type="PANTHER" id="PTHR45959">
    <property type="entry name" value="BHLH TRANSCRIPTION FACTOR"/>
    <property type="match status" value="1"/>
</dbReference>
<dbReference type="InterPro" id="IPR036638">
    <property type="entry name" value="HLH_DNA-bd_sf"/>
</dbReference>
<organism evidence="9">
    <name type="scientific">Musa acuminata subsp. malaccensis</name>
    <name type="common">Wild banana</name>
    <name type="synonym">Musa malaccensis</name>
    <dbReference type="NCBI Taxonomy" id="214687"/>
    <lineage>
        <taxon>Eukaryota</taxon>
        <taxon>Viridiplantae</taxon>
        <taxon>Streptophyta</taxon>
        <taxon>Embryophyta</taxon>
        <taxon>Tracheophyta</taxon>
        <taxon>Spermatophyta</taxon>
        <taxon>Magnoliopsida</taxon>
        <taxon>Liliopsida</taxon>
        <taxon>Zingiberales</taxon>
        <taxon>Musaceae</taxon>
        <taxon>Musa</taxon>
    </lineage>
</organism>
<feature type="region of interest" description="Disordered" evidence="7">
    <location>
        <begin position="187"/>
        <end position="207"/>
    </location>
</feature>
<dbReference type="SUPFAM" id="SSF47459">
    <property type="entry name" value="HLH, helix-loop-helix DNA-binding domain"/>
    <property type="match status" value="1"/>
</dbReference>
<dbReference type="EMBL" id="HG996469">
    <property type="protein sequence ID" value="CAG1842177.1"/>
    <property type="molecule type" value="Genomic_DNA"/>
</dbReference>
<gene>
    <name evidence="9" type="ORF">GSMUA_119720.1</name>
</gene>
<dbReference type="InterPro" id="IPR052610">
    <property type="entry name" value="bHLH_transcription_regulator"/>
</dbReference>
<protein>
    <submittedName>
        <fullName evidence="9">(wild Malaysian banana) hypothetical protein</fullName>
    </submittedName>
</protein>
<dbReference type="SMART" id="SM00353">
    <property type="entry name" value="HLH"/>
    <property type="match status" value="1"/>
</dbReference>
<accession>A0A8D7A3M3</accession>
<dbReference type="InterPro" id="IPR054502">
    <property type="entry name" value="bHLH-TF_ACT-like_plant"/>
</dbReference>
<feature type="coiled-coil region" evidence="6">
    <location>
        <begin position="240"/>
        <end position="267"/>
    </location>
</feature>
<comment type="subcellular location">
    <subcellularLocation>
        <location evidence="1">Nucleus</location>
    </subcellularLocation>
</comment>
<dbReference type="GO" id="GO:0046983">
    <property type="term" value="F:protein dimerization activity"/>
    <property type="evidence" value="ECO:0007669"/>
    <property type="project" value="InterPro"/>
</dbReference>
<keyword evidence="3" id="KW-0805">Transcription regulation</keyword>
<evidence type="ECO:0000313" key="9">
    <source>
        <dbReference type="EMBL" id="CAG1842177.1"/>
    </source>
</evidence>
<dbReference type="Pfam" id="PF22754">
    <property type="entry name" value="bHLH-TF_ACT-like_plant"/>
    <property type="match status" value="1"/>
</dbReference>
<dbReference type="GO" id="GO:0005634">
    <property type="term" value="C:nucleus"/>
    <property type="evidence" value="ECO:0007669"/>
    <property type="project" value="UniProtKB-SubCell"/>
</dbReference>
<evidence type="ECO:0000256" key="6">
    <source>
        <dbReference type="SAM" id="Coils"/>
    </source>
</evidence>
<dbReference type="Gene3D" id="4.10.280.10">
    <property type="entry name" value="Helix-loop-helix DNA-binding domain"/>
    <property type="match status" value="1"/>
</dbReference>
<dbReference type="AlphaFoldDB" id="A0A8D7A3M3"/>
<name>A0A8D7A3M3_MUSAM</name>
<reference evidence="9" key="1">
    <citation type="submission" date="2021-03" db="EMBL/GenBank/DDBJ databases">
        <authorList>
            <consortium name="Genoscope - CEA"/>
            <person name="William W."/>
        </authorList>
    </citation>
    <scope>NUCLEOTIDE SEQUENCE</scope>
    <source>
        <strain evidence="9">Doubled-haploid Pahang</strain>
    </source>
</reference>
<dbReference type="InterPro" id="IPR011598">
    <property type="entry name" value="bHLH_dom"/>
</dbReference>
<keyword evidence="4" id="KW-0804">Transcription</keyword>
<evidence type="ECO:0000259" key="8">
    <source>
        <dbReference type="PROSITE" id="PS50888"/>
    </source>
</evidence>
<evidence type="ECO:0000256" key="4">
    <source>
        <dbReference type="ARBA" id="ARBA00023163"/>
    </source>
</evidence>
<dbReference type="PROSITE" id="PS50888">
    <property type="entry name" value="BHLH"/>
    <property type="match status" value="1"/>
</dbReference>
<evidence type="ECO:0000256" key="3">
    <source>
        <dbReference type="ARBA" id="ARBA00023015"/>
    </source>
</evidence>
<evidence type="ECO:0000256" key="1">
    <source>
        <dbReference type="ARBA" id="ARBA00004123"/>
    </source>
</evidence>
<evidence type="ECO:0000256" key="5">
    <source>
        <dbReference type="ARBA" id="ARBA00023242"/>
    </source>
</evidence>
<keyword evidence="5" id="KW-0539">Nucleus</keyword>
<feature type="domain" description="BHLH" evidence="8">
    <location>
        <begin position="201"/>
        <end position="250"/>
    </location>
</feature>
<evidence type="ECO:0000256" key="7">
    <source>
        <dbReference type="SAM" id="MobiDB-lite"/>
    </source>
</evidence>
<proteinExistence type="inferred from homology"/>
<feature type="non-terminal residue" evidence="9">
    <location>
        <position position="1"/>
    </location>
</feature>
<sequence length="377" mass="42008">SRDVHTEALRVYEEEEEPTRIVETRSFWIRSLCFIIEMEQSSGQWPPPEEENSDLSFIYQPEMNSLDMFTANQIMESLGEELHHHHLPSGSCFPFDSAGSSEFNNNASGSLVGIPYGTRMTTAVTNELVSVEAPQASPNFLSFGNQDSLHDPPQLYMNSGKGVVEPQNEITSLFSHGSTWSEDTLEFQRQEKKSMGSRPPSSAQDHVIAERKRRERLNLQFIALSTIIPGLKKTDKATLLGDAVNYIRQLEEKVKTLEEKASERTVESTILVKKTHIPTGDHTSDAEGSPFSEAFPKITASLNGNSILVRVQCEKRKGLFVKVLSEIERHHLSVINTNVMPFASSSLNITVTAQAKGFSMTTTDLVKDIDSALSRSM</sequence>
<keyword evidence="6" id="KW-0175">Coiled coil</keyword>
<dbReference type="Pfam" id="PF00010">
    <property type="entry name" value="HLH"/>
    <property type="match status" value="1"/>
</dbReference>
<dbReference type="PANTHER" id="PTHR45959:SF59">
    <property type="entry name" value="BHLH DOMAIN-CONTAINING PROTEIN"/>
    <property type="match status" value="1"/>
</dbReference>
<evidence type="ECO:0000256" key="2">
    <source>
        <dbReference type="ARBA" id="ARBA00005510"/>
    </source>
</evidence>